<dbReference type="Pfam" id="PF09949">
    <property type="entry name" value="APP1_cat"/>
    <property type="match status" value="1"/>
</dbReference>
<feature type="compositionally biased region" description="Low complexity" evidence="1">
    <location>
        <begin position="403"/>
        <end position="414"/>
    </location>
</feature>
<keyword evidence="4" id="KW-1185">Reference proteome</keyword>
<dbReference type="EMBL" id="JAPDMQ010000009">
    <property type="protein sequence ID" value="KAK0540669.1"/>
    <property type="molecule type" value="Genomic_DNA"/>
</dbReference>
<name>A0AAN6GK05_9BASI</name>
<dbReference type="InterPro" id="IPR019236">
    <property type="entry name" value="APP1_cat"/>
</dbReference>
<feature type="compositionally biased region" description="Low complexity" evidence="1">
    <location>
        <begin position="426"/>
        <end position="441"/>
    </location>
</feature>
<evidence type="ECO:0000259" key="2">
    <source>
        <dbReference type="Pfam" id="PF09949"/>
    </source>
</evidence>
<feature type="compositionally biased region" description="Polar residues" evidence="1">
    <location>
        <begin position="415"/>
        <end position="425"/>
    </location>
</feature>
<feature type="compositionally biased region" description="Low complexity" evidence="1">
    <location>
        <begin position="629"/>
        <end position="644"/>
    </location>
</feature>
<gene>
    <name evidence="3" type="ORF">OC842_000344</name>
</gene>
<feature type="domain" description="Phosphatidate phosphatase APP1 catalytic" evidence="2">
    <location>
        <begin position="874"/>
        <end position="1028"/>
    </location>
</feature>
<feature type="region of interest" description="Disordered" evidence="1">
    <location>
        <begin position="232"/>
        <end position="273"/>
    </location>
</feature>
<evidence type="ECO:0000313" key="4">
    <source>
        <dbReference type="Proteomes" id="UP001176521"/>
    </source>
</evidence>
<feature type="region of interest" description="Disordered" evidence="1">
    <location>
        <begin position="734"/>
        <end position="771"/>
    </location>
</feature>
<feature type="region of interest" description="Disordered" evidence="1">
    <location>
        <begin position="355"/>
        <end position="447"/>
    </location>
</feature>
<feature type="compositionally biased region" description="Low complexity" evidence="1">
    <location>
        <begin position="46"/>
        <end position="86"/>
    </location>
</feature>
<comment type="caution">
    <text evidence="3">The sequence shown here is derived from an EMBL/GenBank/DDBJ whole genome shotgun (WGS) entry which is preliminary data.</text>
</comment>
<feature type="compositionally biased region" description="Low complexity" evidence="1">
    <location>
        <begin position="745"/>
        <end position="760"/>
    </location>
</feature>
<feature type="compositionally biased region" description="Polar residues" evidence="1">
    <location>
        <begin position="244"/>
        <end position="264"/>
    </location>
</feature>
<feature type="compositionally biased region" description="Polar residues" evidence="1">
    <location>
        <begin position="599"/>
        <end position="617"/>
    </location>
</feature>
<feature type="compositionally biased region" description="Low complexity" evidence="1">
    <location>
        <begin position="553"/>
        <end position="569"/>
    </location>
</feature>
<dbReference type="InterPro" id="IPR052935">
    <property type="entry name" value="Mg2+_PAP"/>
</dbReference>
<dbReference type="PANTHER" id="PTHR28208">
    <property type="entry name" value="PHOSPHATIDATE PHOSPHATASE APP1"/>
    <property type="match status" value="1"/>
</dbReference>
<accession>A0AAN6GK05</accession>
<evidence type="ECO:0000256" key="1">
    <source>
        <dbReference type="SAM" id="MobiDB-lite"/>
    </source>
</evidence>
<proteinExistence type="predicted"/>
<feature type="region of interest" description="Disordered" evidence="1">
    <location>
        <begin position="553"/>
        <end position="655"/>
    </location>
</feature>
<dbReference type="Proteomes" id="UP001176521">
    <property type="component" value="Unassembled WGS sequence"/>
</dbReference>
<dbReference type="AlphaFoldDB" id="A0AAN6GK05"/>
<organism evidence="3 4">
    <name type="scientific">Tilletia horrida</name>
    <dbReference type="NCBI Taxonomy" id="155126"/>
    <lineage>
        <taxon>Eukaryota</taxon>
        <taxon>Fungi</taxon>
        <taxon>Dikarya</taxon>
        <taxon>Basidiomycota</taxon>
        <taxon>Ustilaginomycotina</taxon>
        <taxon>Exobasidiomycetes</taxon>
        <taxon>Tilletiales</taxon>
        <taxon>Tilletiaceae</taxon>
        <taxon>Tilletia</taxon>
    </lineage>
</organism>
<feature type="compositionally biased region" description="Low complexity" evidence="1">
    <location>
        <begin position="190"/>
        <end position="199"/>
    </location>
</feature>
<protein>
    <recommendedName>
        <fullName evidence="2">Phosphatidate phosphatase APP1 catalytic domain-containing protein</fullName>
    </recommendedName>
</protein>
<evidence type="ECO:0000313" key="3">
    <source>
        <dbReference type="EMBL" id="KAK0540669.1"/>
    </source>
</evidence>
<feature type="region of interest" description="Disordered" evidence="1">
    <location>
        <begin position="115"/>
        <end position="205"/>
    </location>
</feature>
<dbReference type="GO" id="GO:0008195">
    <property type="term" value="F:phosphatidate phosphatase activity"/>
    <property type="evidence" value="ECO:0007669"/>
    <property type="project" value="InterPro"/>
</dbReference>
<feature type="compositionally biased region" description="Basic and acidic residues" evidence="1">
    <location>
        <begin position="1088"/>
        <end position="1097"/>
    </location>
</feature>
<dbReference type="PANTHER" id="PTHR28208:SF3">
    <property type="entry name" value="PHOSPHATIDATE PHOSPHATASE APP1"/>
    <property type="match status" value="1"/>
</dbReference>
<feature type="region of interest" description="Disordered" evidence="1">
    <location>
        <begin position="46"/>
        <end position="89"/>
    </location>
</feature>
<sequence>MDNRYASAGGDAPSSSMTGYNVRARAMGLASRAKSRAASAYAVASAAATAAAAGPGPSTSSSHGAAESPQAGSGSASATASLARLANGARSKAVNAFERAADAFADELERDRERRRIAHAQQAQSIEYQLQEDDDPDTPRPSVMQMRRPTPSRSSVKQDDASRSGRTSPLLLLKDPSRTAPSPVLIPVRPSTSSSDSPTTPAPLFGKVSDAARKRFAAAGSSLSSSNIFLTSSGGSGRNADPGRQQTVRTYSTGPNDSRTSLASSKGKRPYTTLAPVAPGQPLHAPGSEEAVLLPGWCVRRGPSKQGGSRSEAAGKDIHILLAGVVLRTPEAPSRSQRIFLRVAKQIAALPKINSPSSSMVWPDGTQRSRPPIVVPNFSGAPLSDEPSQVDDLSAYASQDPNISTSSIVSESSIDMGTSLRQAKTSSSSSSSAAPSNPSSPMLDPEDLASQPLTEKIIRKVVQGANDDLLLKAMEQIGALPVEERPPAPTADELQRVEGQLPEGALGQMGSPLQSPTVLGADAARSAHMAEAAAHPHTAALTDSIPPLSLDPSVTVKASDSSASTSSPSKLRKIFGTGLGDSPSLRATTAPPTPGAGSSGSTTPNFSFPRSESSSRLTRFAESVKRRASMAPESMSSSVSSLSSSGGGVSPRSTALGPFSTLPVSLPLSATSNSTPGPPLTWPSGSGVWADRSFEQLLTLQQNLDSRLRAFWTFRLPDREVWIELVPVFRGEEEGDVQVGPAPSPSEQEPSSLSSSISSLTDLGTDPDARSSRKTIYRPLLAATKCKSNMTGQFNEKFVVPWEKLDAYCRHFYSGQNGMEARRPEDIVCLKKRCVLIDPGASPEQSRANPGRWIPTDVDDDADGSKLSDGGPMVRVISDVDDTVKKSHVTEGVRKIFHSVFVKPFEEVQIPGVSQWYCTLREQAGVGFHFVSNTPLELHGLVCGFLESAGFPRAHLHLKHYPTGTRNLFTSWLEPAGERKKGAVLSILDEFPHSKFILIGDSGELDMELYTAIAAERRAQILGIFIRNVSSSMKPDAALQVGNAAVASAGSGGGSVDLGSGGPRKPLFKRNATLATVPTFENGQAVHLDNEGLRDDFTTGPYSSSSSSSTSSFSAFGGGAAANASSTALSSADESRRKREAAFALRVQRARATLPPEIPMLFYTEGDEATTAIALDLIERARAKA</sequence>
<dbReference type="GO" id="GO:0030479">
    <property type="term" value="C:actin cortical patch"/>
    <property type="evidence" value="ECO:0007669"/>
    <property type="project" value="TreeGrafter"/>
</dbReference>
<reference evidence="3" key="1">
    <citation type="journal article" date="2023" name="PhytoFront">
        <title>Draft Genome Resources of Seven Strains of Tilletia horrida, Causal Agent of Kernel Smut of Rice.</title>
        <authorList>
            <person name="Khanal S."/>
            <person name="Antony Babu S."/>
            <person name="Zhou X.G."/>
        </authorList>
    </citation>
    <scope>NUCLEOTIDE SEQUENCE</scope>
    <source>
        <strain evidence="3">TX3</strain>
    </source>
</reference>
<feature type="region of interest" description="Disordered" evidence="1">
    <location>
        <begin position="1088"/>
        <end position="1108"/>
    </location>
</feature>